<feature type="compositionally biased region" description="Low complexity" evidence="2">
    <location>
        <begin position="137"/>
        <end position="151"/>
    </location>
</feature>
<feature type="compositionally biased region" description="Polar residues" evidence="2">
    <location>
        <begin position="111"/>
        <end position="120"/>
    </location>
</feature>
<keyword evidence="3" id="KW-1133">Transmembrane helix</keyword>
<comment type="similarity">
    <text evidence="1">Belongs to the UPF0749 family.</text>
</comment>
<feature type="region of interest" description="Disordered" evidence="2">
    <location>
        <begin position="111"/>
        <end position="152"/>
    </location>
</feature>
<dbReference type="GO" id="GO:0005886">
    <property type="term" value="C:plasma membrane"/>
    <property type="evidence" value="ECO:0007669"/>
    <property type="project" value="TreeGrafter"/>
</dbReference>
<dbReference type="AlphaFoldDB" id="U1FBZ8"/>
<dbReference type="InterPro" id="IPR010273">
    <property type="entry name" value="DUF881"/>
</dbReference>
<organism evidence="4 5">
    <name type="scientific">Cutibacterium granulosum DSM 20700</name>
    <dbReference type="NCBI Taxonomy" id="1160719"/>
    <lineage>
        <taxon>Bacteria</taxon>
        <taxon>Bacillati</taxon>
        <taxon>Actinomycetota</taxon>
        <taxon>Actinomycetes</taxon>
        <taxon>Propionibacteriales</taxon>
        <taxon>Propionibacteriaceae</taxon>
        <taxon>Cutibacterium</taxon>
    </lineage>
</organism>
<feature type="region of interest" description="Disordered" evidence="2">
    <location>
        <begin position="1"/>
        <end position="68"/>
    </location>
</feature>
<dbReference type="Gene3D" id="3.30.70.1880">
    <property type="entry name" value="Protein of unknown function DUF881"/>
    <property type="match status" value="1"/>
</dbReference>
<feature type="compositionally biased region" description="Basic and acidic residues" evidence="2">
    <location>
        <begin position="125"/>
        <end position="135"/>
    </location>
</feature>
<keyword evidence="3" id="KW-0812">Transmembrane</keyword>
<comment type="caution">
    <text evidence="4">The sequence shown here is derived from an EMBL/GenBank/DDBJ whole genome shotgun (WGS) entry which is preliminary data.</text>
</comment>
<name>U1FBZ8_9ACTN</name>
<feature type="compositionally biased region" description="Basic and acidic residues" evidence="2">
    <location>
        <begin position="1"/>
        <end position="16"/>
    </location>
</feature>
<dbReference type="Proteomes" id="UP000016307">
    <property type="component" value="Unassembled WGS sequence"/>
</dbReference>
<evidence type="ECO:0000256" key="1">
    <source>
        <dbReference type="ARBA" id="ARBA00009108"/>
    </source>
</evidence>
<evidence type="ECO:0000256" key="2">
    <source>
        <dbReference type="SAM" id="MobiDB-lite"/>
    </source>
</evidence>
<feature type="compositionally biased region" description="Basic and acidic residues" evidence="2">
    <location>
        <begin position="27"/>
        <end position="61"/>
    </location>
</feature>
<dbReference type="PATRIC" id="fig|1160719.4.peg.764"/>
<accession>U1FBZ8</accession>
<reference evidence="4 5" key="1">
    <citation type="journal article" date="2013" name="BMC Genomics">
        <title>Comparative genomics reveals distinct host-interacting traits of three major human-associated propionibacteria.</title>
        <authorList>
            <person name="Mak T.N."/>
            <person name="Schmid M."/>
            <person name="Brzuszkiewicz E."/>
            <person name="Zeng G."/>
            <person name="Meyer R."/>
            <person name="Sfanos K.S."/>
            <person name="Brinkmann V."/>
            <person name="Meyer T.F."/>
            <person name="Bruggemann H."/>
        </authorList>
    </citation>
    <scope>NUCLEOTIDE SEQUENCE [LARGE SCALE GENOMIC DNA]</scope>
    <source>
        <strain evidence="4 5">DSM 20700</strain>
    </source>
</reference>
<dbReference type="EMBL" id="AOSS01000128">
    <property type="protein sequence ID" value="ERF57098.1"/>
    <property type="molecule type" value="Genomic_DNA"/>
</dbReference>
<feature type="transmembrane region" description="Helical" evidence="3">
    <location>
        <begin position="69"/>
        <end position="87"/>
    </location>
</feature>
<keyword evidence="3" id="KW-0472">Membrane</keyword>
<dbReference type="PANTHER" id="PTHR37313:SF4">
    <property type="entry name" value="CONSERVED MEMBRANE PROTEIN-RELATED"/>
    <property type="match status" value="1"/>
</dbReference>
<dbReference type="PANTHER" id="PTHR37313">
    <property type="entry name" value="UPF0749 PROTEIN RV1825"/>
    <property type="match status" value="1"/>
</dbReference>
<evidence type="ECO:0000313" key="5">
    <source>
        <dbReference type="Proteomes" id="UP000016307"/>
    </source>
</evidence>
<keyword evidence="5" id="KW-1185">Reference proteome</keyword>
<evidence type="ECO:0000313" key="4">
    <source>
        <dbReference type="EMBL" id="ERF57098.1"/>
    </source>
</evidence>
<gene>
    <name evidence="4" type="ORF">H641_03962</name>
</gene>
<evidence type="ECO:0000256" key="3">
    <source>
        <dbReference type="SAM" id="Phobius"/>
    </source>
</evidence>
<proteinExistence type="inferred from homology"/>
<dbReference type="Pfam" id="PF05949">
    <property type="entry name" value="DUF881"/>
    <property type="match status" value="1"/>
</dbReference>
<protein>
    <submittedName>
        <fullName evidence="4">Membrane spanning protein</fullName>
    </submittedName>
</protein>
<sequence>MEGRIMADNHDEHPGTDRPASQGSHSEGGESRSRAVARPELDATSDKEPSGRAHSDHEPSPRTKRKRRGASVLVVCLAGFMMTTAALNSRGQDLRPDTDSSMTDIVRKQAQRNADLQTEANGLRSEVEKLSREKQGTPSADPTASTAAAPAGLQPVKGPAIEVVLSDAPLSVDADGVDANMLVVHQQDIQAVVNALWSGGAEAMTIQGQRVTAMTAVKCVGNTVVLHGVPYAPPYHIQAIGDLESLHEALDESESVRIYQQYVDAYQLGWKVKDKPSVTMPAFAGQAATGVVTPRPKR</sequence>